<protein>
    <recommendedName>
        <fullName evidence="10">Cation/H+ exchanger transmembrane domain-containing protein</fullName>
    </recommendedName>
</protein>
<dbReference type="Proteomes" id="UP000677054">
    <property type="component" value="Unassembled WGS sequence"/>
</dbReference>
<gene>
    <name evidence="11" type="ORF">DSTB1V02_LOCUS15307</name>
</gene>
<dbReference type="Pfam" id="PF00999">
    <property type="entry name" value="Na_H_Exchanger"/>
    <property type="match status" value="1"/>
</dbReference>
<accession>A0A7R9AJN7</accession>
<feature type="non-terminal residue" evidence="11">
    <location>
        <position position="1"/>
    </location>
</feature>
<evidence type="ECO:0000259" key="10">
    <source>
        <dbReference type="Pfam" id="PF00999"/>
    </source>
</evidence>
<keyword evidence="6" id="KW-0406">Ion transport</keyword>
<keyword evidence="7 9" id="KW-0472">Membrane</keyword>
<comment type="subcellular location">
    <subcellularLocation>
        <location evidence="1">Membrane</location>
        <topology evidence="1">Multi-pass membrane protein</topology>
    </subcellularLocation>
</comment>
<dbReference type="InterPro" id="IPR018422">
    <property type="entry name" value="Cation/H_exchanger_CPA1"/>
</dbReference>
<dbReference type="GO" id="GO:0005886">
    <property type="term" value="C:plasma membrane"/>
    <property type="evidence" value="ECO:0007669"/>
    <property type="project" value="TreeGrafter"/>
</dbReference>
<evidence type="ECO:0000256" key="2">
    <source>
        <dbReference type="ARBA" id="ARBA00022448"/>
    </source>
</evidence>
<evidence type="ECO:0000256" key="3">
    <source>
        <dbReference type="ARBA" id="ARBA00022692"/>
    </source>
</evidence>
<feature type="transmembrane region" description="Helical" evidence="9">
    <location>
        <begin position="50"/>
        <end position="77"/>
    </location>
</feature>
<feature type="transmembrane region" description="Helical" evidence="9">
    <location>
        <begin position="89"/>
        <end position="107"/>
    </location>
</feature>
<evidence type="ECO:0000313" key="11">
    <source>
        <dbReference type="EMBL" id="CAD7255562.1"/>
    </source>
</evidence>
<keyword evidence="2" id="KW-0813">Transport</keyword>
<dbReference type="InterPro" id="IPR006153">
    <property type="entry name" value="Cation/H_exchanger_TM"/>
</dbReference>
<dbReference type="GO" id="GO:0015385">
    <property type="term" value="F:sodium:proton antiporter activity"/>
    <property type="evidence" value="ECO:0007669"/>
    <property type="project" value="InterPro"/>
</dbReference>
<keyword evidence="3 9" id="KW-0812">Transmembrane</keyword>
<dbReference type="GO" id="GO:0015386">
    <property type="term" value="F:potassium:proton antiporter activity"/>
    <property type="evidence" value="ECO:0007669"/>
    <property type="project" value="TreeGrafter"/>
</dbReference>
<name>A0A7R9AJN7_9CRUS</name>
<reference evidence="11" key="1">
    <citation type="submission" date="2020-11" db="EMBL/GenBank/DDBJ databases">
        <authorList>
            <person name="Tran Van P."/>
        </authorList>
    </citation>
    <scope>NUCLEOTIDE SEQUENCE</scope>
</reference>
<dbReference type="OrthoDB" id="196264at2759"/>
<dbReference type="PANTHER" id="PTHR10110">
    <property type="entry name" value="SODIUM/HYDROGEN EXCHANGER"/>
    <property type="match status" value="1"/>
</dbReference>
<evidence type="ECO:0000256" key="6">
    <source>
        <dbReference type="ARBA" id="ARBA00023065"/>
    </source>
</evidence>
<dbReference type="AlphaFoldDB" id="A0A7R9AJN7"/>
<evidence type="ECO:0000256" key="5">
    <source>
        <dbReference type="ARBA" id="ARBA00023053"/>
    </source>
</evidence>
<keyword evidence="8" id="KW-0739">Sodium transport</keyword>
<evidence type="ECO:0000256" key="9">
    <source>
        <dbReference type="SAM" id="Phobius"/>
    </source>
</evidence>
<organism evidence="11">
    <name type="scientific">Darwinula stevensoni</name>
    <dbReference type="NCBI Taxonomy" id="69355"/>
    <lineage>
        <taxon>Eukaryota</taxon>
        <taxon>Metazoa</taxon>
        <taxon>Ecdysozoa</taxon>
        <taxon>Arthropoda</taxon>
        <taxon>Crustacea</taxon>
        <taxon>Oligostraca</taxon>
        <taxon>Ostracoda</taxon>
        <taxon>Podocopa</taxon>
        <taxon>Podocopida</taxon>
        <taxon>Darwinulocopina</taxon>
        <taxon>Darwinuloidea</taxon>
        <taxon>Darwinulidae</taxon>
        <taxon>Darwinula</taxon>
    </lineage>
</organism>
<proteinExistence type="predicted"/>
<evidence type="ECO:0000256" key="8">
    <source>
        <dbReference type="ARBA" id="ARBA00023201"/>
    </source>
</evidence>
<dbReference type="EMBL" id="CAJPEV010034310">
    <property type="protein sequence ID" value="CAG0909482.1"/>
    <property type="molecule type" value="Genomic_DNA"/>
</dbReference>
<sequence>MKNYVVANVSLKSQTTIKYAMKMLSSSSETIIFMFLGVSTVHDEHEWNTWFVLFTLLFCAVYRFLGVVVLTAIANRFRLQKLEKVEKFVMSYGGLRGAVAFALVLLIDKNLVPHKRMYVTTTIAVIYFT</sequence>
<evidence type="ECO:0000313" key="12">
    <source>
        <dbReference type="Proteomes" id="UP000677054"/>
    </source>
</evidence>
<evidence type="ECO:0000256" key="1">
    <source>
        <dbReference type="ARBA" id="ARBA00004141"/>
    </source>
</evidence>
<evidence type="ECO:0000256" key="4">
    <source>
        <dbReference type="ARBA" id="ARBA00022989"/>
    </source>
</evidence>
<feature type="domain" description="Cation/H+ exchanger transmembrane" evidence="10">
    <location>
        <begin position="7"/>
        <end position="129"/>
    </location>
</feature>
<dbReference type="GO" id="GO:0051453">
    <property type="term" value="P:regulation of intracellular pH"/>
    <property type="evidence" value="ECO:0007669"/>
    <property type="project" value="TreeGrafter"/>
</dbReference>
<dbReference type="PANTHER" id="PTHR10110:SF98">
    <property type="entry name" value="SODIUM_HYDROGEN EXCHANGER"/>
    <property type="match status" value="1"/>
</dbReference>
<dbReference type="EMBL" id="LR933828">
    <property type="protein sequence ID" value="CAD7255562.1"/>
    <property type="molecule type" value="Genomic_DNA"/>
</dbReference>
<evidence type="ECO:0000256" key="7">
    <source>
        <dbReference type="ARBA" id="ARBA00023136"/>
    </source>
</evidence>
<keyword evidence="12" id="KW-1185">Reference proteome</keyword>
<keyword evidence="5" id="KW-0915">Sodium</keyword>
<keyword evidence="4 9" id="KW-1133">Transmembrane helix</keyword>
<dbReference type="GO" id="GO:0098719">
    <property type="term" value="P:sodium ion import across plasma membrane"/>
    <property type="evidence" value="ECO:0007669"/>
    <property type="project" value="TreeGrafter"/>
</dbReference>